<sequence>MATNLYQELKDVLQDFKTFLDDNVGTIKPAVQALGSIVPQINELINKLVDLMGKLKTEINNLNVGSIPGLGEVSTFTDKIKSFLNTAKNLLPSEAGTIDDVLGVADVIGGLPSVDEVKGEVITLIDAIVVHLNSLKAA</sequence>
<dbReference type="RefSeq" id="WP_162424531.1">
    <property type="nucleotide sequence ID" value="NZ_WVIE01000023.1"/>
</dbReference>
<name>A0A8J7Z6U9_9CYAN</name>
<evidence type="ECO:0000313" key="2">
    <source>
        <dbReference type="Proteomes" id="UP000646053"/>
    </source>
</evidence>
<reference evidence="1" key="1">
    <citation type="submission" date="2019-12" db="EMBL/GenBank/DDBJ databases">
        <title>High-Quality draft genome sequences of three cyanobacteria isolated from the limestone walls of the Old Cathedral of Coimbra.</title>
        <authorList>
            <person name="Tiago I."/>
            <person name="Soares F."/>
            <person name="Portugal A."/>
        </authorList>
    </citation>
    <scope>NUCLEOTIDE SEQUENCE</scope>
    <source>
        <strain evidence="1">A</strain>
    </source>
</reference>
<keyword evidence="2" id="KW-1185">Reference proteome</keyword>
<protein>
    <submittedName>
        <fullName evidence="1">Uncharacterized protein</fullName>
    </submittedName>
</protein>
<dbReference type="AlphaFoldDB" id="A0A8J7Z6U9"/>
<comment type="caution">
    <text evidence="1">The sequence shown here is derived from an EMBL/GenBank/DDBJ whole genome shotgun (WGS) entry which is preliminary data.</text>
</comment>
<evidence type="ECO:0000313" key="1">
    <source>
        <dbReference type="EMBL" id="NDJ19001.1"/>
    </source>
</evidence>
<proteinExistence type="predicted"/>
<organism evidence="1 2">
    <name type="scientific">Myxacorys almedinensis A</name>
    <dbReference type="NCBI Taxonomy" id="2690445"/>
    <lineage>
        <taxon>Bacteria</taxon>
        <taxon>Bacillati</taxon>
        <taxon>Cyanobacteriota</taxon>
        <taxon>Cyanophyceae</taxon>
        <taxon>Leptolyngbyales</taxon>
        <taxon>Leptolyngbyaceae</taxon>
        <taxon>Myxacorys</taxon>
        <taxon>Myxacorys almedinensis</taxon>
    </lineage>
</organism>
<accession>A0A8J7Z6U9</accession>
<dbReference type="Proteomes" id="UP000646053">
    <property type="component" value="Unassembled WGS sequence"/>
</dbReference>
<gene>
    <name evidence="1" type="ORF">GS601_17205</name>
</gene>
<dbReference type="EMBL" id="WVIE01000023">
    <property type="protein sequence ID" value="NDJ19001.1"/>
    <property type="molecule type" value="Genomic_DNA"/>
</dbReference>